<accession>A0A9Q8ZI20</accession>
<feature type="chain" id="PRO_5040137079" evidence="5">
    <location>
        <begin position="23"/>
        <end position="1108"/>
    </location>
</feature>
<dbReference type="PROSITE" id="PS00194">
    <property type="entry name" value="THIOREDOXIN_1"/>
    <property type="match status" value="1"/>
</dbReference>
<dbReference type="InterPro" id="IPR008580">
    <property type="entry name" value="PPPDE_dom"/>
</dbReference>
<dbReference type="PROSITE" id="PS51352">
    <property type="entry name" value="THIOREDOXIN_2"/>
    <property type="match status" value="1"/>
</dbReference>
<gene>
    <name evidence="9" type="ORF">yc1106_09118</name>
</gene>
<evidence type="ECO:0000256" key="1">
    <source>
        <dbReference type="ARBA" id="ARBA00008140"/>
    </source>
</evidence>
<feature type="region of interest" description="Disordered" evidence="4">
    <location>
        <begin position="658"/>
        <end position="681"/>
    </location>
</feature>
<dbReference type="InterPro" id="IPR017853">
    <property type="entry name" value="GH"/>
</dbReference>
<sequence length="1108" mass="121100">MLSNINRSVLLSCLIAALEVEAARLPSRPKSIDVSKSAPQNAGIPLDSFMSFSFELSSWPDFAGNLSNPNVFTSNLMSNLGKLQGSMPIARVGGNTQDIAIFDESQKTGLVGIIRPNVSADYPTIITIGPSFFESYQTMPKGTRFTHGFNMGANSSAARAATWKSAAYACKAIGNNLLYWEYGNEPDLFHASGYRPLEYNEADYVSEWLNGTNAISETVKTACPKLAGTKYMAPSFAGVAANEYFTLDPVKAWRAGIDKADNIEIVAGHNYMGVSTNLGITLQGTLMNHTNVIVKASGQLKVRDDIRASANAPPPNTPYILGEHNSLARQGRPGLSNSFGAALWGVDWNAYIASQNISRSHMHQGTNYRYQSWQPIETDRATKGTKPPYYGNVAVAAFMHRDSPKTELKIAHLPSSSEFSTQYAAYTNNNLARLLLVDLHTYNTTDNNYTTPFPRPVEKYELKLPGCSGCSARVQRLMANGSDAISGITFDGYSYNYELDEGKPVRLNNVTYGEKINGLAKSMSQSFLGIQIDAVYHTSIVFGGIEYYFGQGVQTCRAGQTHHGRPMEIIKLGQTALPMEVILEYLESLKKIYTPESYDLFAHNCNNFSNDFAMFLVGKGIPDHITSLPQTVLNTPFGQMLKPQIDAAMRPIVQAPTPQAGQVQPSGGSTTNGTTAAASSNRNMTEIEMSTGKVNNITALTDLDRLLGLAKDRCAIIFFTSSTCAPCKLVYQPYDELAAEAGAKCVFIKIDFSHAEGSINSRYPNVRATPTFITYLKGEKRDEWSGADPRQLRSNVEMLLNTAFPPHPHLDKSTPLLMRQSQRPIRFTKVPPLDKLVAKMGDSGNDPAVSAIVSYIQVREKSGAIEAPLTELPKFAEFLRKSTTVLPTELLFTALDLLRISLTDARVAGFFAEEHKGATGTPATVHHLLDHVDKLGDSAPYPLRLTTLHLACNLFSSPLFIPHLLSPPVSSTLISILTTALLDEKHPALKASALNLAMNITSSNHQIRMKKYTANTSPSLPSESELPDAEQVELLASLLENISTEEQWSDNKKMGVISVGWLVYGADMNGELRDLWRVMDAAGTMGNVQATAAEDRLLVKEVKSLLEV</sequence>
<feature type="signal peptide" evidence="5">
    <location>
        <begin position="1"/>
        <end position="22"/>
    </location>
</feature>
<dbReference type="SMART" id="SM01179">
    <property type="entry name" value="DUF862"/>
    <property type="match status" value="1"/>
</dbReference>
<dbReference type="InterPro" id="IPR013766">
    <property type="entry name" value="Thioredoxin_domain"/>
</dbReference>
<dbReference type="CDD" id="cd02947">
    <property type="entry name" value="TRX_family"/>
    <property type="match status" value="1"/>
</dbReference>
<dbReference type="InterPro" id="IPR013535">
    <property type="entry name" value="PUL_dom"/>
</dbReference>
<dbReference type="SUPFAM" id="SSF52833">
    <property type="entry name" value="Thioredoxin-like"/>
    <property type="match status" value="1"/>
</dbReference>
<dbReference type="InterPro" id="IPR011989">
    <property type="entry name" value="ARM-like"/>
</dbReference>
<dbReference type="GO" id="GO:0008233">
    <property type="term" value="F:peptidase activity"/>
    <property type="evidence" value="ECO:0007669"/>
    <property type="project" value="UniProtKB-KW"/>
</dbReference>
<dbReference type="InterPro" id="IPR042266">
    <property type="entry name" value="PPPDE_sf"/>
</dbReference>
<feature type="domain" description="PUL" evidence="7">
    <location>
        <begin position="802"/>
        <end position="1108"/>
    </location>
</feature>
<evidence type="ECO:0000256" key="2">
    <source>
        <dbReference type="ARBA" id="ARBA00022670"/>
    </source>
</evidence>
<dbReference type="InterPro" id="IPR052974">
    <property type="entry name" value="GH79_Enzymes"/>
</dbReference>
<proteinExistence type="inferred from homology"/>
<dbReference type="Gene3D" id="1.25.10.10">
    <property type="entry name" value="Leucine-rich Repeat Variant"/>
    <property type="match status" value="1"/>
</dbReference>
<dbReference type="EMBL" id="CP089280">
    <property type="protein sequence ID" value="USP81844.1"/>
    <property type="molecule type" value="Genomic_DNA"/>
</dbReference>
<dbReference type="Gene3D" id="3.40.30.10">
    <property type="entry name" value="Glutaredoxin"/>
    <property type="match status" value="1"/>
</dbReference>
<evidence type="ECO:0000259" key="6">
    <source>
        <dbReference type="PROSITE" id="PS51352"/>
    </source>
</evidence>
<comment type="similarity">
    <text evidence="1">Belongs to the DeSI family.</text>
</comment>
<keyword evidence="3" id="KW-0378">Hydrolase</keyword>
<dbReference type="VEuPathDB" id="FungiDB:yc1106_09118"/>
<dbReference type="Pfam" id="PF08324">
    <property type="entry name" value="PUL"/>
    <property type="match status" value="1"/>
</dbReference>
<evidence type="ECO:0000259" key="8">
    <source>
        <dbReference type="PROSITE" id="PS51858"/>
    </source>
</evidence>
<dbReference type="Pfam" id="PF00085">
    <property type="entry name" value="Thioredoxin"/>
    <property type="match status" value="1"/>
</dbReference>
<keyword evidence="5" id="KW-0732">Signal</keyword>
<reference evidence="9" key="1">
    <citation type="submission" date="2021-12" db="EMBL/GenBank/DDBJ databases">
        <title>Curvularia clavata genome.</title>
        <authorList>
            <person name="Cao Y."/>
        </authorList>
    </citation>
    <scope>NUCLEOTIDE SEQUENCE</scope>
    <source>
        <strain evidence="9">Yc1106</strain>
    </source>
</reference>
<feature type="compositionally biased region" description="Low complexity" evidence="4">
    <location>
        <begin position="666"/>
        <end position="681"/>
    </location>
</feature>
<feature type="domain" description="PPPDE" evidence="8">
    <location>
        <begin position="503"/>
        <end position="646"/>
    </location>
</feature>
<organism evidence="9 10">
    <name type="scientific">Curvularia clavata</name>
    <dbReference type="NCBI Taxonomy" id="95742"/>
    <lineage>
        <taxon>Eukaryota</taxon>
        <taxon>Fungi</taxon>
        <taxon>Dikarya</taxon>
        <taxon>Ascomycota</taxon>
        <taxon>Pezizomycotina</taxon>
        <taxon>Dothideomycetes</taxon>
        <taxon>Pleosporomycetidae</taxon>
        <taxon>Pleosporales</taxon>
        <taxon>Pleosporineae</taxon>
        <taxon>Pleosporaceae</taxon>
        <taxon>Curvularia</taxon>
    </lineage>
</organism>
<keyword evidence="10" id="KW-1185">Reference proteome</keyword>
<evidence type="ECO:0000313" key="9">
    <source>
        <dbReference type="EMBL" id="USP81844.1"/>
    </source>
</evidence>
<dbReference type="InterPro" id="IPR031728">
    <property type="entry name" value="GlcAase_C"/>
</dbReference>
<evidence type="ECO:0000256" key="4">
    <source>
        <dbReference type="SAM" id="MobiDB-lite"/>
    </source>
</evidence>
<dbReference type="InterPro" id="IPR036249">
    <property type="entry name" value="Thioredoxin-like_sf"/>
</dbReference>
<evidence type="ECO:0000256" key="5">
    <source>
        <dbReference type="SAM" id="SignalP"/>
    </source>
</evidence>
<protein>
    <submittedName>
        <fullName evidence="9">Beta-glucuronidase</fullName>
    </submittedName>
</protein>
<keyword evidence="2" id="KW-0645">Protease</keyword>
<dbReference type="Proteomes" id="UP001056012">
    <property type="component" value="Chromosome 7"/>
</dbReference>
<dbReference type="PROSITE" id="PS51858">
    <property type="entry name" value="PPPDE"/>
    <property type="match status" value="1"/>
</dbReference>
<dbReference type="PANTHER" id="PTHR36183:SF2">
    <property type="entry name" value="BETA-GLUCURONIDASE C-TERMINAL DOMAIN-CONTAINING PROTEIN"/>
    <property type="match status" value="1"/>
</dbReference>
<dbReference type="OrthoDB" id="21221at2759"/>
<dbReference type="GO" id="GO:0006508">
    <property type="term" value="P:proteolysis"/>
    <property type="evidence" value="ECO:0007669"/>
    <property type="project" value="UniProtKB-KW"/>
</dbReference>
<dbReference type="Gene3D" id="3.90.1720.30">
    <property type="entry name" value="PPPDE domains"/>
    <property type="match status" value="1"/>
</dbReference>
<evidence type="ECO:0000256" key="3">
    <source>
        <dbReference type="ARBA" id="ARBA00022801"/>
    </source>
</evidence>
<dbReference type="SUPFAM" id="SSF51445">
    <property type="entry name" value="(Trans)glycosidases"/>
    <property type="match status" value="1"/>
</dbReference>
<dbReference type="Gene3D" id="3.20.20.80">
    <property type="entry name" value="Glycosidases"/>
    <property type="match status" value="1"/>
</dbReference>
<dbReference type="Pfam" id="PF05903">
    <property type="entry name" value="Peptidase_C97"/>
    <property type="match status" value="1"/>
</dbReference>
<dbReference type="PANTHER" id="PTHR36183">
    <property type="entry name" value="BETA-GLUCURONIDASE"/>
    <property type="match status" value="1"/>
</dbReference>
<dbReference type="AlphaFoldDB" id="A0A9Q8ZI20"/>
<evidence type="ECO:0000313" key="10">
    <source>
        <dbReference type="Proteomes" id="UP001056012"/>
    </source>
</evidence>
<feature type="domain" description="Thioredoxin" evidence="6">
    <location>
        <begin position="675"/>
        <end position="801"/>
    </location>
</feature>
<dbReference type="Pfam" id="PF16862">
    <property type="entry name" value="Glyco_hydro_79C"/>
    <property type="match status" value="1"/>
</dbReference>
<name>A0A9Q8ZI20_CURCL</name>
<dbReference type="PROSITE" id="PS51396">
    <property type="entry name" value="PUL"/>
    <property type="match status" value="1"/>
</dbReference>
<evidence type="ECO:0000259" key="7">
    <source>
        <dbReference type="PROSITE" id="PS51396"/>
    </source>
</evidence>
<dbReference type="InterPro" id="IPR017937">
    <property type="entry name" value="Thioredoxin_CS"/>
</dbReference>